<reference evidence="10" key="3">
    <citation type="submission" date="2025-09" db="UniProtKB">
        <authorList>
            <consortium name="Ensembl"/>
        </authorList>
    </citation>
    <scope>IDENTIFICATION</scope>
</reference>
<keyword evidence="5 7" id="KW-0539">Nucleus</keyword>
<evidence type="ECO:0000256" key="8">
    <source>
        <dbReference type="SAM" id="MobiDB-lite"/>
    </source>
</evidence>
<evidence type="ECO:0000259" key="9">
    <source>
        <dbReference type="Pfam" id="PF07962"/>
    </source>
</evidence>
<evidence type="ECO:0000256" key="3">
    <source>
        <dbReference type="ARBA" id="ARBA00018750"/>
    </source>
</evidence>
<dbReference type="Pfam" id="PF07962">
    <property type="entry name" value="Swi3"/>
    <property type="match status" value="1"/>
</dbReference>
<evidence type="ECO:0000313" key="10">
    <source>
        <dbReference type="Ensembl" id="ENSCMUP00000002492.1"/>
    </source>
</evidence>
<gene>
    <name evidence="10" type="primary">TIPIN</name>
</gene>
<organism evidence="10 11">
    <name type="scientific">Corvus moneduloides</name>
    <name type="common">New Caledonian crow</name>
    <dbReference type="NCBI Taxonomy" id="1196302"/>
    <lineage>
        <taxon>Eukaryota</taxon>
        <taxon>Metazoa</taxon>
        <taxon>Chordata</taxon>
        <taxon>Craniata</taxon>
        <taxon>Vertebrata</taxon>
        <taxon>Euteleostomi</taxon>
        <taxon>Archelosauria</taxon>
        <taxon>Archosauria</taxon>
        <taxon>Dinosauria</taxon>
        <taxon>Saurischia</taxon>
        <taxon>Theropoda</taxon>
        <taxon>Coelurosauria</taxon>
        <taxon>Aves</taxon>
        <taxon>Neognathae</taxon>
        <taxon>Neoaves</taxon>
        <taxon>Telluraves</taxon>
        <taxon>Australaves</taxon>
        <taxon>Passeriformes</taxon>
        <taxon>Corvoidea</taxon>
        <taxon>Corvidae</taxon>
        <taxon>Corvus</taxon>
    </lineage>
</organism>
<dbReference type="InterPro" id="IPR040038">
    <property type="entry name" value="TIPIN/Csm3/Swi3"/>
</dbReference>
<dbReference type="GO" id="GO:0043111">
    <property type="term" value="P:replication fork arrest"/>
    <property type="evidence" value="ECO:0007669"/>
    <property type="project" value="TreeGrafter"/>
</dbReference>
<evidence type="ECO:0000256" key="5">
    <source>
        <dbReference type="ARBA" id="ARBA00023242"/>
    </source>
</evidence>
<dbReference type="GO" id="GO:0000076">
    <property type="term" value="P:DNA replication checkpoint signaling"/>
    <property type="evidence" value="ECO:0007669"/>
    <property type="project" value="UniProtKB-UniRule"/>
</dbReference>
<feature type="region of interest" description="Disordered" evidence="8">
    <location>
        <begin position="103"/>
        <end position="124"/>
    </location>
</feature>
<name>A0A8C3D7P7_CORMO</name>
<evidence type="ECO:0000256" key="2">
    <source>
        <dbReference type="ARBA" id="ARBA00006075"/>
    </source>
</evidence>
<dbReference type="InterPro" id="IPR012923">
    <property type="entry name" value="Csm3"/>
</dbReference>
<dbReference type="GO" id="GO:0003677">
    <property type="term" value="F:DNA binding"/>
    <property type="evidence" value="ECO:0007669"/>
    <property type="project" value="TreeGrafter"/>
</dbReference>
<evidence type="ECO:0000256" key="1">
    <source>
        <dbReference type="ARBA" id="ARBA00004123"/>
    </source>
</evidence>
<feature type="compositionally biased region" description="Basic and acidic residues" evidence="8">
    <location>
        <begin position="70"/>
        <end position="80"/>
    </location>
</feature>
<dbReference type="GO" id="GO:0006974">
    <property type="term" value="P:DNA damage response"/>
    <property type="evidence" value="ECO:0007669"/>
    <property type="project" value="UniProtKB-KW"/>
</dbReference>
<reference evidence="11" key="1">
    <citation type="submission" date="2019-10" db="EMBL/GenBank/DDBJ databases">
        <title>Corvus moneduloides (New Caledonian crow) genome, bCorMon1, primary haplotype.</title>
        <authorList>
            <person name="Rutz C."/>
            <person name="Fungtammasan C."/>
            <person name="Mountcastle J."/>
            <person name="Formenti G."/>
            <person name="Chow W."/>
            <person name="Howe K."/>
            <person name="Steele M.P."/>
            <person name="Fernandes J."/>
            <person name="Gilbert M.T.P."/>
            <person name="Fedrigo O."/>
            <person name="Jarvis E.D."/>
            <person name="Gemmell N."/>
        </authorList>
    </citation>
    <scope>NUCLEOTIDE SEQUENCE [LARGE SCALE GENOMIC DNA]</scope>
</reference>
<keyword evidence="6 7" id="KW-0131">Cell cycle</keyword>
<feature type="region of interest" description="Disordered" evidence="8">
    <location>
        <begin position="13"/>
        <end position="80"/>
    </location>
</feature>
<evidence type="ECO:0000256" key="6">
    <source>
        <dbReference type="ARBA" id="ARBA00023306"/>
    </source>
</evidence>
<accession>A0A8C3D7P7</accession>
<dbReference type="PANTHER" id="PTHR13220:SF11">
    <property type="entry name" value="TIMELESS-INTERACTING PROTEIN"/>
    <property type="match status" value="1"/>
</dbReference>
<feature type="compositionally biased region" description="Polar residues" evidence="8">
    <location>
        <begin position="347"/>
        <end position="360"/>
    </location>
</feature>
<keyword evidence="4 7" id="KW-0227">DNA damage</keyword>
<feature type="region of interest" description="Disordered" evidence="8">
    <location>
        <begin position="137"/>
        <end position="194"/>
    </location>
</feature>
<dbReference type="PANTHER" id="PTHR13220">
    <property type="entry name" value="TIMELESS INTERACTING-RELATED"/>
    <property type="match status" value="1"/>
</dbReference>
<reference evidence="10" key="2">
    <citation type="submission" date="2025-08" db="UniProtKB">
        <authorList>
            <consortium name="Ensembl"/>
        </authorList>
    </citation>
    <scope>IDENTIFICATION</scope>
</reference>
<feature type="compositionally biased region" description="Low complexity" evidence="8">
    <location>
        <begin position="59"/>
        <end position="69"/>
    </location>
</feature>
<comment type="function">
    <text evidence="7">Plays an important role in the control of DNA replication and the maintenance of replication fork stability.</text>
</comment>
<evidence type="ECO:0000256" key="4">
    <source>
        <dbReference type="ARBA" id="ARBA00022763"/>
    </source>
</evidence>
<keyword evidence="11" id="KW-1185">Reference proteome</keyword>
<protein>
    <recommendedName>
        <fullName evidence="3 7">TIMELESS-interacting protein</fullName>
    </recommendedName>
</protein>
<evidence type="ECO:0000313" key="11">
    <source>
        <dbReference type="Proteomes" id="UP000694553"/>
    </source>
</evidence>
<feature type="domain" description="Chromosome segregation in meiosis protein 3" evidence="9">
    <location>
        <begin position="197"/>
        <end position="276"/>
    </location>
</feature>
<dbReference type="AlphaFoldDB" id="A0A8C3D7P7"/>
<comment type="subcellular location">
    <subcellularLocation>
        <location evidence="1 7">Nucleus</location>
    </subcellularLocation>
</comment>
<comment type="similarity">
    <text evidence="2 7">Belongs to the CSM3 family.</text>
</comment>
<dbReference type="GO" id="GO:0031298">
    <property type="term" value="C:replication fork protection complex"/>
    <property type="evidence" value="ECO:0007669"/>
    <property type="project" value="TreeGrafter"/>
</dbReference>
<dbReference type="GO" id="GO:0031297">
    <property type="term" value="P:replication fork processing"/>
    <property type="evidence" value="ECO:0007669"/>
    <property type="project" value="UniProtKB-UniRule"/>
</dbReference>
<dbReference type="Proteomes" id="UP000694553">
    <property type="component" value="Unassembled WGS sequence"/>
</dbReference>
<feature type="compositionally biased region" description="Polar residues" evidence="8">
    <location>
        <begin position="171"/>
        <end position="188"/>
    </location>
</feature>
<proteinExistence type="inferred from homology"/>
<evidence type="ECO:0000256" key="7">
    <source>
        <dbReference type="RuleBase" id="RU366049"/>
    </source>
</evidence>
<feature type="compositionally biased region" description="Acidic residues" evidence="8">
    <location>
        <begin position="140"/>
        <end position="149"/>
    </location>
</feature>
<sequence>MSLLTQTILRSHAQALGSPQPPRPAHCVLAPKPLSRRGRELARHGTLAGLGAHGGGSGPSARPALPPGRSRSEPPEKGLSKECSCWYRLSPAPLRTRSLELASLEEPEKGNPPPGGVSKRAKKASVAMIDPLENNLFDLPDYDNTEDETFPPLPPPASPGRDDAEWAQANGDGNQQSQTKDSAVTTQKAVKRPRPRLDAQRLISERGLPALRHMFDNVKFKGKGHEAEDLKTLIQHMEHWAHRLFPKLQFEDFIDRVESLGNKKEVQTCLKRIRLDLPILHEDFKNNEEGEGESNGLDPAAEDAHSRSGNAEELNSLPGTTLTEEQQERMKKNRQLALERRQARLQGHSQSQHQELPSSYSEEEFDSPVIQDPTDLIEDTQVPAAKDALTAEELECAREEQ</sequence>
<dbReference type="Ensembl" id="ENSCMUT00000002703.2">
    <property type="protein sequence ID" value="ENSCMUP00000002492.1"/>
    <property type="gene ID" value="ENSCMUG00000001738.2"/>
</dbReference>
<feature type="region of interest" description="Disordered" evidence="8">
    <location>
        <begin position="284"/>
        <end position="401"/>
    </location>
</feature>